<dbReference type="Proteomes" id="UP001240250">
    <property type="component" value="Unassembled WGS sequence"/>
</dbReference>
<gene>
    <name evidence="1" type="ORF">JO380_001996</name>
</gene>
<sequence>MATQTFTTTLLLDGNNTGVEVPPAVVEALSAGKRAPVVVTVNGHTYRSTLAVMGGRHLIPFSAAHRRETGLAGGDPIEVTLELDTAPRVVEVPADLAAALDAAPGARAAFDALSPSARKAHVTAVEGAKAAETRARRVAAVVEKVLA</sequence>
<organism evidence="1 2">
    <name type="scientific">Cellulomonas iranensis</name>
    <dbReference type="NCBI Taxonomy" id="76862"/>
    <lineage>
        <taxon>Bacteria</taxon>
        <taxon>Bacillati</taxon>
        <taxon>Actinomycetota</taxon>
        <taxon>Actinomycetes</taxon>
        <taxon>Micrococcales</taxon>
        <taxon>Cellulomonadaceae</taxon>
        <taxon>Cellulomonas</taxon>
    </lineage>
</organism>
<dbReference type="SUPFAM" id="SSF141694">
    <property type="entry name" value="AF2212/PG0164-like"/>
    <property type="match status" value="1"/>
</dbReference>
<dbReference type="Pfam" id="PF08922">
    <property type="entry name" value="DUF1905"/>
    <property type="match status" value="1"/>
</dbReference>
<keyword evidence="2" id="KW-1185">Reference proteome</keyword>
<evidence type="ECO:0008006" key="3">
    <source>
        <dbReference type="Google" id="ProtNLM"/>
    </source>
</evidence>
<proteinExistence type="predicted"/>
<dbReference type="InterPro" id="IPR015018">
    <property type="entry name" value="DUF1905"/>
</dbReference>
<comment type="caution">
    <text evidence="1">The sequence shown here is derived from an EMBL/GenBank/DDBJ whole genome shotgun (WGS) entry which is preliminary data.</text>
</comment>
<reference evidence="1 2" key="1">
    <citation type="submission" date="2023-07" db="EMBL/GenBank/DDBJ databases">
        <title>Sequencing the genomes of 1000 actinobacteria strains.</title>
        <authorList>
            <person name="Klenk H.-P."/>
        </authorList>
    </citation>
    <scope>NUCLEOTIDE SEQUENCE [LARGE SCALE GENOMIC DNA]</scope>
    <source>
        <strain evidence="1 2">DSM 14785</strain>
    </source>
</reference>
<dbReference type="EMBL" id="JAUSVM010000001">
    <property type="protein sequence ID" value="MDQ0425615.1"/>
    <property type="molecule type" value="Genomic_DNA"/>
</dbReference>
<dbReference type="InterPro" id="IPR037079">
    <property type="entry name" value="AF2212/PG0164-like_sf"/>
</dbReference>
<evidence type="ECO:0000313" key="1">
    <source>
        <dbReference type="EMBL" id="MDQ0425615.1"/>
    </source>
</evidence>
<accession>A0ABU0GJR7</accession>
<dbReference type="Pfam" id="PF13376">
    <property type="entry name" value="OmdA"/>
    <property type="match status" value="1"/>
</dbReference>
<protein>
    <recommendedName>
        <fullName evidence="3">2-isopropylmalate synthase</fullName>
    </recommendedName>
</protein>
<dbReference type="Gene3D" id="2.40.30.100">
    <property type="entry name" value="AF2212/PG0164-like"/>
    <property type="match status" value="1"/>
</dbReference>
<evidence type="ECO:0000313" key="2">
    <source>
        <dbReference type="Proteomes" id="UP001240250"/>
    </source>
</evidence>
<dbReference type="RefSeq" id="WP_070319404.1">
    <property type="nucleotide sequence ID" value="NZ_CP194061.1"/>
</dbReference>
<name>A0ABU0GJR7_9CELL</name>